<evidence type="ECO:0000256" key="3">
    <source>
        <dbReference type="ARBA" id="ARBA00047899"/>
    </source>
</evidence>
<keyword evidence="2" id="KW-0723">Serine/threonine-protein kinase</keyword>
<dbReference type="SUPFAM" id="SSF56112">
    <property type="entry name" value="Protein kinase-like (PK-like)"/>
    <property type="match status" value="1"/>
</dbReference>
<feature type="region of interest" description="Disordered" evidence="5">
    <location>
        <begin position="116"/>
        <end position="150"/>
    </location>
</feature>
<dbReference type="InterPro" id="IPR050588">
    <property type="entry name" value="WNK_Ser-Thr_kinase"/>
</dbReference>
<evidence type="ECO:0000313" key="7">
    <source>
        <dbReference type="Proteomes" id="UP001497522"/>
    </source>
</evidence>
<gene>
    <name evidence="6" type="ORF">CSSPJE1EN2_LOCUS13191</name>
</gene>
<dbReference type="PANTHER" id="PTHR13902">
    <property type="entry name" value="SERINE/THREONINE-PROTEIN KINASE WNK WITH NO LYSINE -RELATED"/>
    <property type="match status" value="1"/>
</dbReference>
<dbReference type="Proteomes" id="UP001497522">
    <property type="component" value="Chromosome 2"/>
</dbReference>
<evidence type="ECO:0000256" key="2">
    <source>
        <dbReference type="ARBA" id="ARBA00022527"/>
    </source>
</evidence>
<accession>A0ABP1B680</accession>
<evidence type="ECO:0000313" key="6">
    <source>
        <dbReference type="EMBL" id="CAK9870523.1"/>
    </source>
</evidence>
<keyword evidence="7" id="KW-1185">Reference proteome</keyword>
<reference evidence="6 7" key="1">
    <citation type="submission" date="2024-03" db="EMBL/GenBank/DDBJ databases">
        <authorList>
            <consortium name="ELIXIR-Norway"/>
            <consortium name="Elixir Norway"/>
        </authorList>
    </citation>
    <scope>NUCLEOTIDE SEQUENCE [LARGE SCALE GENOMIC DNA]</scope>
</reference>
<name>A0ABP1B680_9BRYO</name>
<comment type="catalytic activity">
    <reaction evidence="4">
        <text>L-seryl-[protein] + ATP = O-phospho-L-seryl-[protein] + ADP + H(+)</text>
        <dbReference type="Rhea" id="RHEA:17989"/>
        <dbReference type="Rhea" id="RHEA-COMP:9863"/>
        <dbReference type="Rhea" id="RHEA-COMP:11604"/>
        <dbReference type="ChEBI" id="CHEBI:15378"/>
        <dbReference type="ChEBI" id="CHEBI:29999"/>
        <dbReference type="ChEBI" id="CHEBI:30616"/>
        <dbReference type="ChEBI" id="CHEBI:83421"/>
        <dbReference type="ChEBI" id="CHEBI:456216"/>
        <dbReference type="EC" id="2.7.11.1"/>
    </reaction>
</comment>
<dbReference type="Gene3D" id="1.10.510.10">
    <property type="entry name" value="Transferase(Phosphotransferase) domain 1"/>
    <property type="match status" value="1"/>
</dbReference>
<dbReference type="EMBL" id="OZ023703">
    <property type="protein sequence ID" value="CAK9870523.1"/>
    <property type="molecule type" value="Genomic_DNA"/>
</dbReference>
<proteinExistence type="predicted"/>
<evidence type="ECO:0000256" key="1">
    <source>
        <dbReference type="ARBA" id="ARBA00012513"/>
    </source>
</evidence>
<evidence type="ECO:0000256" key="4">
    <source>
        <dbReference type="ARBA" id="ARBA00048679"/>
    </source>
</evidence>
<keyword evidence="2" id="KW-0418">Kinase</keyword>
<dbReference type="EC" id="2.7.11.1" evidence="1"/>
<dbReference type="InterPro" id="IPR011009">
    <property type="entry name" value="Kinase-like_dom_sf"/>
</dbReference>
<organism evidence="6 7">
    <name type="scientific">Sphagnum jensenii</name>
    <dbReference type="NCBI Taxonomy" id="128206"/>
    <lineage>
        <taxon>Eukaryota</taxon>
        <taxon>Viridiplantae</taxon>
        <taxon>Streptophyta</taxon>
        <taxon>Embryophyta</taxon>
        <taxon>Bryophyta</taxon>
        <taxon>Sphagnophytina</taxon>
        <taxon>Sphagnopsida</taxon>
        <taxon>Sphagnales</taxon>
        <taxon>Sphagnaceae</taxon>
        <taxon>Sphagnum</taxon>
    </lineage>
</organism>
<comment type="catalytic activity">
    <reaction evidence="3">
        <text>L-threonyl-[protein] + ATP = O-phospho-L-threonyl-[protein] + ADP + H(+)</text>
        <dbReference type="Rhea" id="RHEA:46608"/>
        <dbReference type="Rhea" id="RHEA-COMP:11060"/>
        <dbReference type="Rhea" id="RHEA-COMP:11605"/>
        <dbReference type="ChEBI" id="CHEBI:15378"/>
        <dbReference type="ChEBI" id="CHEBI:30013"/>
        <dbReference type="ChEBI" id="CHEBI:30616"/>
        <dbReference type="ChEBI" id="CHEBI:61977"/>
        <dbReference type="ChEBI" id="CHEBI:456216"/>
        <dbReference type="EC" id="2.7.11.1"/>
    </reaction>
</comment>
<protein>
    <recommendedName>
        <fullName evidence="1">non-specific serine/threonine protein kinase</fullName>
        <ecNumber evidence="1">2.7.11.1</ecNumber>
    </recommendedName>
</protein>
<evidence type="ECO:0000256" key="5">
    <source>
        <dbReference type="SAM" id="MobiDB-lite"/>
    </source>
</evidence>
<feature type="compositionally biased region" description="Basic and acidic residues" evidence="5">
    <location>
        <begin position="128"/>
        <end position="143"/>
    </location>
</feature>
<sequence>MQRRPSFYVQKVFNFASSACWTPEFMAPQPYEEEYNEFVDFFYCGMCLLEMVTFEYPYSECIDPAQIYKKCLAAASIRLPARELLMDPFLQCEGDHEAIECGPSLLIAKCQTDDMGPEGSLEFSSDSPEGHKRGQEDWEHDQSESGVSLAESASPTTFLAGLKHTNFADKDCNSKAGCFDELGEVRSMSSAQFACQPQKEGCI</sequence>
<keyword evidence="2" id="KW-0808">Transferase</keyword>